<dbReference type="InterPro" id="IPR029044">
    <property type="entry name" value="Nucleotide-diphossugar_trans"/>
</dbReference>
<keyword evidence="1" id="KW-0732">Signal</keyword>
<sequence>MRICVSCFFFLLSHLLFPSPPPLPSKDSVELYTRNKNSKQTMSIGEKENNPNSCAWATLLTSEHLLPGLVVFAHSLLVEHASQYPLVIMATSKLSSRARMILSKMLPSGKVVIRDIEPIYPASVATGLAYARFNEVWTKLRAFELVEYQRVALVDSDMLVRKNMDELFTDPYVFGAKKAEGEEWIGASWACTCNPNKINTYPAEWVPENCGFTGQFLPAASSSATVPQPDASTPRPGKLINSGLVILTPSSSTMDEMIECINTDPRIPEYRFPDQDFLADFFSTTTRHIRYLPYKYNALKKLKLVHPNIWEDAEATNIHYILDKPWTLGRPGGNANPEGKDADAEIHGWWWTTFDAVKRANDETKKGALRLSGVDWKDCVEKYMTLD</sequence>
<dbReference type="InterPro" id="IPR050587">
    <property type="entry name" value="GNT1/Glycosyltrans_8"/>
</dbReference>
<dbReference type="EMBL" id="OOIN01000024">
    <property type="protein sequence ID" value="SPO28636.1"/>
    <property type="molecule type" value="Genomic_DNA"/>
</dbReference>
<feature type="signal peptide" evidence="1">
    <location>
        <begin position="1"/>
        <end position="18"/>
    </location>
</feature>
<keyword evidence="3" id="KW-1185">Reference proteome</keyword>
<dbReference type="CDD" id="cd02537">
    <property type="entry name" value="GT8_Glycogenin"/>
    <property type="match status" value="1"/>
</dbReference>
<protein>
    <submittedName>
        <fullName evidence="2">Related to galactinol synthase</fullName>
    </submittedName>
</protein>
<feature type="chain" id="PRO_5022910471" evidence="1">
    <location>
        <begin position="19"/>
        <end position="387"/>
    </location>
</feature>
<proteinExistence type="predicted"/>
<dbReference type="Gene3D" id="3.90.550.10">
    <property type="entry name" value="Spore Coat Polysaccharide Biosynthesis Protein SpsA, Chain A"/>
    <property type="match status" value="1"/>
</dbReference>
<dbReference type="Proteomes" id="UP000324022">
    <property type="component" value="Unassembled WGS sequence"/>
</dbReference>
<dbReference type="SUPFAM" id="SSF53448">
    <property type="entry name" value="Nucleotide-diphospho-sugar transferases"/>
    <property type="match status" value="1"/>
</dbReference>
<gene>
    <name evidence="2" type="ORF">UTRI_04514</name>
</gene>
<dbReference type="OrthoDB" id="2014201at2759"/>
<reference evidence="2 3" key="1">
    <citation type="submission" date="2018-03" db="EMBL/GenBank/DDBJ databases">
        <authorList>
            <person name="Guldener U."/>
        </authorList>
    </citation>
    <scope>NUCLEOTIDE SEQUENCE [LARGE SCALE GENOMIC DNA]</scope>
    <source>
        <strain evidence="2 3">NBRC100155</strain>
    </source>
</reference>
<organism evidence="2 3">
    <name type="scientific">Ustilago trichophora</name>
    <dbReference type="NCBI Taxonomy" id="86804"/>
    <lineage>
        <taxon>Eukaryota</taxon>
        <taxon>Fungi</taxon>
        <taxon>Dikarya</taxon>
        <taxon>Basidiomycota</taxon>
        <taxon>Ustilaginomycotina</taxon>
        <taxon>Ustilaginomycetes</taxon>
        <taxon>Ustilaginales</taxon>
        <taxon>Ustilaginaceae</taxon>
        <taxon>Ustilago</taxon>
    </lineage>
</organism>
<dbReference type="AlphaFoldDB" id="A0A5C3EGA5"/>
<dbReference type="PANTHER" id="PTHR11183">
    <property type="entry name" value="GLYCOGENIN SUBFAMILY MEMBER"/>
    <property type="match status" value="1"/>
</dbReference>
<evidence type="ECO:0000313" key="3">
    <source>
        <dbReference type="Proteomes" id="UP000324022"/>
    </source>
</evidence>
<accession>A0A5C3EGA5</accession>
<name>A0A5C3EGA5_9BASI</name>
<evidence type="ECO:0000256" key="1">
    <source>
        <dbReference type="SAM" id="SignalP"/>
    </source>
</evidence>
<evidence type="ECO:0000313" key="2">
    <source>
        <dbReference type="EMBL" id="SPO28636.1"/>
    </source>
</evidence>